<keyword evidence="4" id="KW-0479">Metal-binding</keyword>
<evidence type="ECO:0000256" key="1">
    <source>
        <dbReference type="ARBA" id="ARBA00001966"/>
    </source>
</evidence>
<dbReference type="GO" id="GO:0003824">
    <property type="term" value="F:catalytic activity"/>
    <property type="evidence" value="ECO:0007669"/>
    <property type="project" value="InterPro"/>
</dbReference>
<dbReference type="SFLD" id="SFLDG01067">
    <property type="entry name" value="SPASM/twitch_domain_containing"/>
    <property type="match status" value="1"/>
</dbReference>
<dbReference type="InterPro" id="IPR058240">
    <property type="entry name" value="rSAM_sf"/>
</dbReference>
<dbReference type="Pfam" id="PF04055">
    <property type="entry name" value="Radical_SAM"/>
    <property type="match status" value="1"/>
</dbReference>
<evidence type="ECO:0000256" key="2">
    <source>
        <dbReference type="ARBA" id="ARBA00022485"/>
    </source>
</evidence>
<dbReference type="PANTHER" id="PTHR43787:SF3">
    <property type="entry name" value="ARYLSULFATASE REGULATORY PROTEIN"/>
    <property type="match status" value="1"/>
</dbReference>
<evidence type="ECO:0000256" key="5">
    <source>
        <dbReference type="ARBA" id="ARBA00023004"/>
    </source>
</evidence>
<organism evidence="8">
    <name type="scientific">Archaeoglobus fulgidus</name>
    <dbReference type="NCBI Taxonomy" id="2234"/>
    <lineage>
        <taxon>Archaea</taxon>
        <taxon>Methanobacteriati</taxon>
        <taxon>Methanobacteriota</taxon>
        <taxon>Archaeoglobi</taxon>
        <taxon>Archaeoglobales</taxon>
        <taxon>Archaeoglobaceae</taxon>
        <taxon>Archaeoglobus</taxon>
    </lineage>
</organism>
<keyword evidence="5" id="KW-0408">Iron</keyword>
<evidence type="ECO:0000259" key="7">
    <source>
        <dbReference type="PROSITE" id="PS51918"/>
    </source>
</evidence>
<dbReference type="GO" id="GO:0051539">
    <property type="term" value="F:4 iron, 4 sulfur cluster binding"/>
    <property type="evidence" value="ECO:0007669"/>
    <property type="project" value="UniProtKB-KW"/>
</dbReference>
<dbReference type="EMBL" id="DSLA01000072">
    <property type="protein sequence ID" value="HEH35423.1"/>
    <property type="molecule type" value="Genomic_DNA"/>
</dbReference>
<evidence type="ECO:0000256" key="3">
    <source>
        <dbReference type="ARBA" id="ARBA00022691"/>
    </source>
</evidence>
<comment type="caution">
    <text evidence="8">The sequence shown here is derived from an EMBL/GenBank/DDBJ whole genome shotgun (WGS) entry which is preliminary data.</text>
</comment>
<dbReference type="CDD" id="cd01335">
    <property type="entry name" value="Radical_SAM"/>
    <property type="match status" value="1"/>
</dbReference>
<name>A0A7J2TIK8_ARCFL</name>
<reference evidence="8" key="1">
    <citation type="journal article" date="2020" name="mSystems">
        <title>Genome- and Community-Level Interaction Insights into Carbon Utilization and Element Cycling Functions of Hydrothermarchaeota in Hydrothermal Sediment.</title>
        <authorList>
            <person name="Zhou Z."/>
            <person name="Liu Y."/>
            <person name="Xu W."/>
            <person name="Pan J."/>
            <person name="Luo Z.H."/>
            <person name="Li M."/>
        </authorList>
    </citation>
    <scope>NUCLEOTIDE SEQUENCE [LARGE SCALE GENOMIC DNA]</scope>
    <source>
        <strain evidence="8">SpSt-26</strain>
    </source>
</reference>
<comment type="cofactor">
    <cofactor evidence="1">
        <name>[4Fe-4S] cluster</name>
        <dbReference type="ChEBI" id="CHEBI:49883"/>
    </cofactor>
</comment>
<evidence type="ECO:0000256" key="4">
    <source>
        <dbReference type="ARBA" id="ARBA00022723"/>
    </source>
</evidence>
<keyword evidence="3" id="KW-0949">S-adenosyl-L-methionine</keyword>
<dbReference type="PANTHER" id="PTHR43787">
    <property type="entry name" value="FEMO COFACTOR BIOSYNTHESIS PROTEIN NIFB-RELATED"/>
    <property type="match status" value="1"/>
</dbReference>
<gene>
    <name evidence="8" type="ORF">ENP88_04605</name>
</gene>
<keyword evidence="2" id="KW-0004">4Fe-4S</keyword>
<feature type="domain" description="Radical SAM core" evidence="7">
    <location>
        <begin position="17"/>
        <end position="217"/>
    </location>
</feature>
<dbReference type="SFLD" id="SFLDS00029">
    <property type="entry name" value="Radical_SAM"/>
    <property type="match status" value="1"/>
</dbReference>
<dbReference type="PROSITE" id="PS51918">
    <property type="entry name" value="RADICAL_SAM"/>
    <property type="match status" value="1"/>
</dbReference>
<keyword evidence="6" id="KW-0411">Iron-sulfur</keyword>
<dbReference type="AlphaFoldDB" id="A0A7J2TIK8"/>
<evidence type="ECO:0000313" key="8">
    <source>
        <dbReference type="EMBL" id="HEH35423.1"/>
    </source>
</evidence>
<dbReference type="Gene3D" id="3.20.20.70">
    <property type="entry name" value="Aldolase class I"/>
    <property type="match status" value="1"/>
</dbReference>
<accession>A0A7J2TIK8</accession>
<protein>
    <submittedName>
        <fullName evidence="8">Radical SAM protein</fullName>
    </submittedName>
</protein>
<dbReference type="SUPFAM" id="SSF102114">
    <property type="entry name" value="Radical SAM enzymes"/>
    <property type="match status" value="1"/>
</dbReference>
<dbReference type="InterPro" id="IPR007197">
    <property type="entry name" value="rSAM"/>
</dbReference>
<dbReference type="GO" id="GO:0046872">
    <property type="term" value="F:metal ion binding"/>
    <property type="evidence" value="ECO:0007669"/>
    <property type="project" value="UniProtKB-KW"/>
</dbReference>
<dbReference type="InterPro" id="IPR000385">
    <property type="entry name" value="MoaA_NifB_PqqE_Fe-S-bd_CS"/>
</dbReference>
<sequence>MKFSKHCEDCEGIMDVENPRHHPSYEITTSCNLDCIFCYSRIARGKIKPGYYGDMNPKAITISQFGEPLFAGEEEVLRISRALRDIFGNVRLDLQTNGILLTERICENFDIVMISLDAASRKRYLEITKGDFFERVVKNIEMSSRITYTIVRTIFMPGINDGELDKIAEIASSADELFLQPLSIYEQNSELIGKVDIERVESIWEFLRAAEELSSIAEVRIPGCILFNLERVSKFLKPDDIRFLRRNAFAKFPEIRREWRFRI</sequence>
<proteinExistence type="predicted"/>
<dbReference type="InterPro" id="IPR013785">
    <property type="entry name" value="Aldolase_TIM"/>
</dbReference>
<evidence type="ECO:0000256" key="6">
    <source>
        <dbReference type="ARBA" id="ARBA00023014"/>
    </source>
</evidence>
<dbReference type="PROSITE" id="PS01305">
    <property type="entry name" value="MOAA_NIFB_PQQE"/>
    <property type="match status" value="1"/>
</dbReference>